<dbReference type="PANTHER" id="PTHR30529">
    <property type="entry name" value="CYTOCHROME B561"/>
    <property type="match status" value="1"/>
</dbReference>
<dbReference type="GO" id="GO:0005886">
    <property type="term" value="C:plasma membrane"/>
    <property type="evidence" value="ECO:0007669"/>
    <property type="project" value="UniProtKB-SubCell"/>
</dbReference>
<feature type="domain" description="Cytochrome b561 bacterial/Ni-hydrogenase" evidence="14">
    <location>
        <begin position="36"/>
        <end position="201"/>
    </location>
</feature>
<evidence type="ECO:0000313" key="15">
    <source>
        <dbReference type="EMBL" id="ACC76092.1"/>
    </source>
</evidence>
<dbReference type="AlphaFoldDB" id="B2JU39"/>
<evidence type="ECO:0000256" key="7">
    <source>
        <dbReference type="ARBA" id="ARBA00022723"/>
    </source>
</evidence>
<protein>
    <submittedName>
        <fullName evidence="15">Cytochrome B561</fullName>
    </submittedName>
</protein>
<evidence type="ECO:0000256" key="3">
    <source>
        <dbReference type="ARBA" id="ARBA00022448"/>
    </source>
</evidence>
<name>B2JU39_PARP8</name>
<dbReference type="GO" id="GO:0022904">
    <property type="term" value="P:respiratory electron transport chain"/>
    <property type="evidence" value="ECO:0007669"/>
    <property type="project" value="InterPro"/>
</dbReference>
<dbReference type="InterPro" id="IPR016174">
    <property type="entry name" value="Di-haem_cyt_TM"/>
</dbReference>
<evidence type="ECO:0000256" key="13">
    <source>
        <dbReference type="SAM" id="Phobius"/>
    </source>
</evidence>
<sequence length="206" mass="22392">MSNSHMSSMKSSMKDAELRSPHAQGRFQWRDSGLGFSPVTIALHWLVAVLVLAIIALEIVLWFSPGTALASVLNLLGTILFPVSLYRFWARVTSWHPLPVGTPNPVEVIVSRSVATSLALAMVLLPIAAWLAKSAAGQLVELPGGWIIPSPMRPDAQAAHVFEGLFRIGATPFLLGLALHIFGACKNHFVLKNDALKRMLGKRVEL</sequence>
<dbReference type="SUPFAM" id="SSF81342">
    <property type="entry name" value="Transmembrane di-heme cytochromes"/>
    <property type="match status" value="1"/>
</dbReference>
<dbReference type="GO" id="GO:0020037">
    <property type="term" value="F:heme binding"/>
    <property type="evidence" value="ECO:0007669"/>
    <property type="project" value="TreeGrafter"/>
</dbReference>
<evidence type="ECO:0000256" key="10">
    <source>
        <dbReference type="ARBA" id="ARBA00023004"/>
    </source>
</evidence>
<dbReference type="InterPro" id="IPR011577">
    <property type="entry name" value="Cyt_b561_bac/Ni-Hgenase"/>
</dbReference>
<feature type="transmembrane region" description="Helical" evidence="13">
    <location>
        <begin position="109"/>
        <end position="132"/>
    </location>
</feature>
<dbReference type="OrthoDB" id="6869760at2"/>
<organism evidence="15 16">
    <name type="scientific">Paraburkholderia phymatum (strain DSM 17167 / CIP 108236 / LMG 21445 / STM815)</name>
    <name type="common">Burkholderia phymatum</name>
    <dbReference type="NCBI Taxonomy" id="391038"/>
    <lineage>
        <taxon>Bacteria</taxon>
        <taxon>Pseudomonadati</taxon>
        <taxon>Pseudomonadota</taxon>
        <taxon>Betaproteobacteria</taxon>
        <taxon>Burkholderiales</taxon>
        <taxon>Burkholderiaceae</taxon>
        <taxon>Paraburkholderia</taxon>
    </lineage>
</organism>
<evidence type="ECO:0000256" key="4">
    <source>
        <dbReference type="ARBA" id="ARBA00022475"/>
    </source>
</evidence>
<reference evidence="16" key="1">
    <citation type="journal article" date="2014" name="Stand. Genomic Sci.">
        <title>Complete genome sequence of Burkholderia phymatum STM815(T), a broad host range and efficient nitrogen-fixing symbiont of Mimosa species.</title>
        <authorList>
            <person name="Moulin L."/>
            <person name="Klonowska A."/>
            <person name="Caroline B."/>
            <person name="Booth K."/>
            <person name="Vriezen J.A."/>
            <person name="Melkonian R."/>
            <person name="James E.K."/>
            <person name="Young J.P."/>
            <person name="Bena G."/>
            <person name="Hauser L."/>
            <person name="Land M."/>
            <person name="Kyrpides N."/>
            <person name="Bruce D."/>
            <person name="Chain P."/>
            <person name="Copeland A."/>
            <person name="Pitluck S."/>
            <person name="Woyke T."/>
            <person name="Lizotte-Waniewski M."/>
            <person name="Bristow J."/>
            <person name="Riley M."/>
        </authorList>
    </citation>
    <scope>NUCLEOTIDE SEQUENCE [LARGE SCALE GENOMIC DNA]</scope>
    <source>
        <strain evidence="16">DSM 17167 / CIP 108236 / LMG 21445 / STM815</strain>
        <plasmid evidence="16">Plasmid pBPHY01</plasmid>
    </source>
</reference>
<dbReference type="PANTHER" id="PTHR30529:SF1">
    <property type="entry name" value="CYTOCHROME B561 HOMOLOG 2"/>
    <property type="match status" value="1"/>
</dbReference>
<keyword evidence="6 13" id="KW-0812">Transmembrane</keyword>
<keyword evidence="5" id="KW-0349">Heme</keyword>
<feature type="transmembrane region" description="Helical" evidence="13">
    <location>
        <begin position="41"/>
        <end position="61"/>
    </location>
</feature>
<dbReference type="Proteomes" id="UP000001192">
    <property type="component" value="Plasmid pBPHY01"/>
</dbReference>
<keyword evidence="8" id="KW-0249">Electron transport</keyword>
<dbReference type="GO" id="GO:0046872">
    <property type="term" value="F:metal ion binding"/>
    <property type="evidence" value="ECO:0007669"/>
    <property type="project" value="UniProtKB-KW"/>
</dbReference>
<evidence type="ECO:0000313" key="16">
    <source>
        <dbReference type="Proteomes" id="UP000001192"/>
    </source>
</evidence>
<evidence type="ECO:0000256" key="11">
    <source>
        <dbReference type="ARBA" id="ARBA00023136"/>
    </source>
</evidence>
<evidence type="ECO:0000256" key="8">
    <source>
        <dbReference type="ARBA" id="ARBA00022982"/>
    </source>
</evidence>
<gene>
    <name evidence="15" type="ordered locus">Bphy_7090</name>
</gene>
<evidence type="ECO:0000256" key="5">
    <source>
        <dbReference type="ARBA" id="ARBA00022617"/>
    </source>
</evidence>
<feature type="transmembrane region" description="Helical" evidence="13">
    <location>
        <begin position="68"/>
        <end position="89"/>
    </location>
</feature>
<evidence type="ECO:0000256" key="2">
    <source>
        <dbReference type="ARBA" id="ARBA00004651"/>
    </source>
</evidence>
<evidence type="ECO:0000256" key="1">
    <source>
        <dbReference type="ARBA" id="ARBA00001970"/>
    </source>
</evidence>
<evidence type="ECO:0000256" key="9">
    <source>
        <dbReference type="ARBA" id="ARBA00022989"/>
    </source>
</evidence>
<keyword evidence="3" id="KW-0813">Transport</keyword>
<comment type="subcellular location">
    <subcellularLocation>
        <location evidence="2">Cell membrane</location>
        <topology evidence="2">Multi-pass membrane protein</topology>
    </subcellularLocation>
</comment>
<dbReference type="GO" id="GO:0009055">
    <property type="term" value="F:electron transfer activity"/>
    <property type="evidence" value="ECO:0007669"/>
    <property type="project" value="InterPro"/>
</dbReference>
<dbReference type="HOGENOM" id="CLU_095321_4_1_4"/>
<keyword evidence="4" id="KW-1003">Cell membrane</keyword>
<keyword evidence="10" id="KW-0408">Iron</keyword>
<evidence type="ECO:0000256" key="6">
    <source>
        <dbReference type="ARBA" id="ARBA00022692"/>
    </source>
</evidence>
<accession>B2JU39</accession>
<keyword evidence="16" id="KW-1185">Reference proteome</keyword>
<keyword evidence="11 13" id="KW-0472">Membrane</keyword>
<comment type="cofactor">
    <cofactor evidence="1">
        <name>heme b</name>
        <dbReference type="ChEBI" id="CHEBI:60344"/>
    </cofactor>
</comment>
<evidence type="ECO:0000256" key="12">
    <source>
        <dbReference type="ARBA" id="ARBA00037975"/>
    </source>
</evidence>
<keyword evidence="9 13" id="KW-1133">Transmembrane helix</keyword>
<dbReference type="KEGG" id="bph:Bphy_7090"/>
<dbReference type="EMBL" id="CP001045">
    <property type="protein sequence ID" value="ACC76092.1"/>
    <property type="molecule type" value="Genomic_DNA"/>
</dbReference>
<dbReference type="Pfam" id="PF01292">
    <property type="entry name" value="Ni_hydr_CYTB"/>
    <property type="match status" value="1"/>
</dbReference>
<evidence type="ECO:0000259" key="14">
    <source>
        <dbReference type="Pfam" id="PF01292"/>
    </source>
</evidence>
<keyword evidence="7" id="KW-0479">Metal-binding</keyword>
<geneLocation type="plasmid" evidence="15 16">
    <name>pBPHY01</name>
</geneLocation>
<proteinExistence type="inferred from homology"/>
<keyword evidence="15" id="KW-0614">Plasmid</keyword>
<dbReference type="InterPro" id="IPR052168">
    <property type="entry name" value="Cytochrome_b561_oxidase"/>
</dbReference>
<comment type="similarity">
    <text evidence="12">Belongs to the cytochrome b561 family.</text>
</comment>